<comment type="caution">
    <text evidence="2">The sequence shown here is derived from an EMBL/GenBank/DDBJ whole genome shotgun (WGS) entry which is preliminary data.</text>
</comment>
<dbReference type="OrthoDB" id="4062651at2759"/>
<evidence type="ECO:0000313" key="3">
    <source>
        <dbReference type="Proteomes" id="UP001153076"/>
    </source>
</evidence>
<feature type="region of interest" description="Disordered" evidence="1">
    <location>
        <begin position="271"/>
        <end position="290"/>
    </location>
</feature>
<dbReference type="SUPFAM" id="SSF56112">
    <property type="entry name" value="Protein kinase-like (PK-like)"/>
    <property type="match status" value="1"/>
</dbReference>
<gene>
    <name evidence="2" type="ORF">Cgig2_009171</name>
</gene>
<name>A0A9Q1KEF1_9CARY</name>
<keyword evidence="3" id="KW-1185">Reference proteome</keyword>
<protein>
    <recommendedName>
        <fullName evidence="4">Serine-threonine/tyrosine-protein kinase catalytic domain-containing protein</fullName>
    </recommendedName>
</protein>
<dbReference type="Proteomes" id="UP001153076">
    <property type="component" value="Unassembled WGS sequence"/>
</dbReference>
<reference evidence="2" key="1">
    <citation type="submission" date="2022-04" db="EMBL/GenBank/DDBJ databases">
        <title>Carnegiea gigantea Genome sequencing and assembly v2.</title>
        <authorList>
            <person name="Copetti D."/>
            <person name="Sanderson M.J."/>
            <person name="Burquez A."/>
            <person name="Wojciechowski M.F."/>
        </authorList>
    </citation>
    <scope>NUCLEOTIDE SEQUENCE</scope>
    <source>
        <strain evidence="2">SGP5-SGP5p</strain>
        <tissue evidence="2">Aerial part</tissue>
    </source>
</reference>
<accession>A0A9Q1KEF1</accession>
<dbReference type="InterPro" id="IPR011009">
    <property type="entry name" value="Kinase-like_dom_sf"/>
</dbReference>
<evidence type="ECO:0000256" key="1">
    <source>
        <dbReference type="SAM" id="MobiDB-lite"/>
    </source>
</evidence>
<feature type="region of interest" description="Disordered" evidence="1">
    <location>
        <begin position="303"/>
        <end position="322"/>
    </location>
</feature>
<evidence type="ECO:0000313" key="2">
    <source>
        <dbReference type="EMBL" id="KAJ8441742.1"/>
    </source>
</evidence>
<dbReference type="Gene3D" id="1.10.510.10">
    <property type="entry name" value="Transferase(Phosphotransferase) domain 1"/>
    <property type="match status" value="1"/>
</dbReference>
<dbReference type="AlphaFoldDB" id="A0A9Q1KEF1"/>
<dbReference type="EMBL" id="JAKOGI010000155">
    <property type="protein sequence ID" value="KAJ8441742.1"/>
    <property type="molecule type" value="Genomic_DNA"/>
</dbReference>
<evidence type="ECO:0008006" key="4">
    <source>
        <dbReference type="Google" id="ProtNLM"/>
    </source>
</evidence>
<sequence>MARNSYTILAKVFNLDPRSWNDLSFVSAMEYAYTMKMTMAGNVYSFGVILLELVTGKLTVREGTELAKWHQLNITSHQKPDASGAQSCFGLHKCLSRAKAEDEKCSTINDHINSRNNILGMELSKLDKQDYEGQQKPNQNGSESSMLYRAILNSRLLKCSTFLHFSLPNFSKTSNPDHKIRLASSGNRVTSSNNASSAMNKGKRPINLNIANEFSSRQFHMQSDPSMHDQANPGYANFREGGLANSTEMEIMFSNTFVTVEHSWDPYALEVNENGGREGEGDDEAVEEEENIEVIRNIRTKDSGYDDCGVPNISLESTKNNT</sequence>
<proteinExistence type="predicted"/>
<organism evidence="2 3">
    <name type="scientific">Carnegiea gigantea</name>
    <dbReference type="NCBI Taxonomy" id="171969"/>
    <lineage>
        <taxon>Eukaryota</taxon>
        <taxon>Viridiplantae</taxon>
        <taxon>Streptophyta</taxon>
        <taxon>Embryophyta</taxon>
        <taxon>Tracheophyta</taxon>
        <taxon>Spermatophyta</taxon>
        <taxon>Magnoliopsida</taxon>
        <taxon>eudicotyledons</taxon>
        <taxon>Gunneridae</taxon>
        <taxon>Pentapetalae</taxon>
        <taxon>Caryophyllales</taxon>
        <taxon>Cactineae</taxon>
        <taxon>Cactaceae</taxon>
        <taxon>Cactoideae</taxon>
        <taxon>Echinocereeae</taxon>
        <taxon>Carnegiea</taxon>
    </lineage>
</organism>
<feature type="compositionally biased region" description="Acidic residues" evidence="1">
    <location>
        <begin position="280"/>
        <end position="290"/>
    </location>
</feature>